<dbReference type="Proteomes" id="UP001060504">
    <property type="component" value="Unassembled WGS sequence"/>
</dbReference>
<proteinExistence type="predicted"/>
<gene>
    <name evidence="2" type="ORF">NGTWS1702_03180</name>
</gene>
<accession>A0ABQ4V5P5</accession>
<keyword evidence="1" id="KW-0472">Membrane</keyword>
<name>A0ABQ4V5P5_9MYCO</name>
<sequence length="364" mass="36940">MGKHYTPEAQKSDNRPSRMDIRNMALVMAALSVFVIAMIASYSGAFAKPTLHHLSVAVAGPQQLVDGVRGQDTLSVTQVADAAAAQEQVYQRKADAAFVLGQPGQLDIYVAGGGGRSVATAAETVGRGIAANTGLTAEVTDVAPTTAADPQGTVVFYAVIFLSIGASVGAAIFGRMMGSVRKPATLAWRTLSLTVSSAMLAAGVTLYVDLVLGALTGHTWQVFGAFFLYAMAVGGAVTGVAAAFGTAASAALTAFLVIIGNAAAAGPVGKPLLTGFYTTFNAIVPQGSGVALLRSVEYFGGNGALTPLVTLAAWAAAGFALAAGAILVRSGSVGWTLNYAAVQDNSQLEPSGTVVRSRVLLPID</sequence>
<feature type="transmembrane region" description="Helical" evidence="1">
    <location>
        <begin position="251"/>
        <end position="269"/>
    </location>
</feature>
<evidence type="ECO:0000256" key="1">
    <source>
        <dbReference type="SAM" id="Phobius"/>
    </source>
</evidence>
<reference evidence="2 3" key="1">
    <citation type="submission" date="2021-08" db="EMBL/GenBank/DDBJ databases">
        <title>Draft genome sequence of Mycolicibacterium sp. NGTWS1702 strain.</title>
        <authorList>
            <person name="Matsumoto M."/>
            <person name="Tang B.C.C."/>
            <person name="Machida Y."/>
            <person name="Matoyama H."/>
            <person name="Kishihara T."/>
            <person name="Sato S."/>
            <person name="Kondo I."/>
            <person name="Sano M."/>
            <person name="Kato G."/>
        </authorList>
    </citation>
    <scope>NUCLEOTIDE SEQUENCE [LARGE SCALE GENOMIC DNA]</scope>
    <source>
        <strain evidence="2 3">NGTWSNA01</strain>
    </source>
</reference>
<comment type="caution">
    <text evidence="2">The sequence shown here is derived from an EMBL/GenBank/DDBJ whole genome shotgun (WGS) entry which is preliminary data.</text>
</comment>
<keyword evidence="1" id="KW-0812">Transmembrane</keyword>
<organism evidence="2 3">
    <name type="scientific">Mycolicibacterium cyprinidarum</name>
    <dbReference type="NCBI Taxonomy" id="2860311"/>
    <lineage>
        <taxon>Bacteria</taxon>
        <taxon>Bacillati</taxon>
        <taxon>Actinomycetota</taxon>
        <taxon>Actinomycetes</taxon>
        <taxon>Mycobacteriales</taxon>
        <taxon>Mycobacteriaceae</taxon>
        <taxon>Mycolicibacterium</taxon>
    </lineage>
</organism>
<feature type="transmembrane region" description="Helical" evidence="1">
    <location>
        <begin position="220"/>
        <end position="244"/>
    </location>
</feature>
<evidence type="ECO:0000313" key="3">
    <source>
        <dbReference type="Proteomes" id="UP001060504"/>
    </source>
</evidence>
<feature type="transmembrane region" description="Helical" evidence="1">
    <location>
        <begin position="304"/>
        <end position="328"/>
    </location>
</feature>
<feature type="transmembrane region" description="Helical" evidence="1">
    <location>
        <begin position="21"/>
        <end position="42"/>
    </location>
</feature>
<keyword evidence="3" id="KW-1185">Reference proteome</keyword>
<evidence type="ECO:0000313" key="2">
    <source>
        <dbReference type="EMBL" id="GJF09239.1"/>
    </source>
</evidence>
<feature type="transmembrane region" description="Helical" evidence="1">
    <location>
        <begin position="154"/>
        <end position="174"/>
    </location>
</feature>
<protein>
    <submittedName>
        <fullName evidence="2">Membrane protein</fullName>
    </submittedName>
</protein>
<dbReference type="EMBL" id="BPRH01000357">
    <property type="protein sequence ID" value="GJF09239.1"/>
    <property type="molecule type" value="Genomic_DNA"/>
</dbReference>
<feature type="transmembrane region" description="Helical" evidence="1">
    <location>
        <begin position="186"/>
        <end position="208"/>
    </location>
</feature>
<keyword evidence="1" id="KW-1133">Transmembrane helix</keyword>